<keyword evidence="1" id="KW-0663">Pyridoxal phosphate</keyword>
<comment type="caution">
    <text evidence="2">The sequence shown here is derived from an EMBL/GenBank/DDBJ whole genome shotgun (WGS) entry which is preliminary data.</text>
</comment>
<dbReference type="InterPro" id="IPR015422">
    <property type="entry name" value="PyrdxlP-dep_Trfase_small"/>
</dbReference>
<keyword evidence="2" id="KW-0808">Transferase</keyword>
<dbReference type="EMBL" id="VSSQ01002663">
    <property type="protein sequence ID" value="MPM16719.1"/>
    <property type="molecule type" value="Genomic_DNA"/>
</dbReference>
<dbReference type="InterPro" id="IPR015424">
    <property type="entry name" value="PyrdxlP-dep_Trfase"/>
</dbReference>
<dbReference type="Gene3D" id="3.40.640.10">
    <property type="entry name" value="Type I PLP-dependent aspartate aminotransferase-like (Major domain)"/>
    <property type="match status" value="1"/>
</dbReference>
<dbReference type="AlphaFoldDB" id="A0A644XKU8"/>
<evidence type="ECO:0000313" key="2">
    <source>
        <dbReference type="EMBL" id="MPM16719.1"/>
    </source>
</evidence>
<dbReference type="GO" id="GO:0019179">
    <property type="term" value="F:dTDP-4-amino-4,6-dideoxy-D-glucose transaminase activity"/>
    <property type="evidence" value="ECO:0007669"/>
    <property type="project" value="UniProtKB-EC"/>
</dbReference>
<dbReference type="EC" id="2.6.1.33" evidence="2"/>
<organism evidence="2">
    <name type="scientific">bioreactor metagenome</name>
    <dbReference type="NCBI Taxonomy" id="1076179"/>
    <lineage>
        <taxon>unclassified sequences</taxon>
        <taxon>metagenomes</taxon>
        <taxon>ecological metagenomes</taxon>
    </lineage>
</organism>
<dbReference type="GO" id="GO:0000271">
    <property type="term" value="P:polysaccharide biosynthetic process"/>
    <property type="evidence" value="ECO:0007669"/>
    <property type="project" value="TreeGrafter"/>
</dbReference>
<dbReference type="Gene3D" id="3.90.1150.10">
    <property type="entry name" value="Aspartate Aminotransferase, domain 1"/>
    <property type="match status" value="1"/>
</dbReference>
<gene>
    <name evidence="2" type="primary">vioA_6</name>
    <name evidence="2" type="ORF">SDC9_63100</name>
</gene>
<dbReference type="InterPro" id="IPR015421">
    <property type="entry name" value="PyrdxlP-dep_Trfase_major"/>
</dbReference>
<reference evidence="2" key="1">
    <citation type="submission" date="2019-08" db="EMBL/GenBank/DDBJ databases">
        <authorList>
            <person name="Kucharzyk K."/>
            <person name="Murdoch R.W."/>
            <person name="Higgins S."/>
            <person name="Loffler F."/>
        </authorList>
    </citation>
    <scope>NUCLEOTIDE SEQUENCE</scope>
</reference>
<name>A0A644XKU8_9ZZZZ</name>
<accession>A0A644XKU8</accession>
<dbReference type="PANTHER" id="PTHR30244:SF9">
    <property type="entry name" value="PROTEIN RV3402C"/>
    <property type="match status" value="1"/>
</dbReference>
<dbReference type="GO" id="GO:0030170">
    <property type="term" value="F:pyridoxal phosphate binding"/>
    <property type="evidence" value="ECO:0007669"/>
    <property type="project" value="TreeGrafter"/>
</dbReference>
<dbReference type="SUPFAM" id="SSF53383">
    <property type="entry name" value="PLP-dependent transferases"/>
    <property type="match status" value="1"/>
</dbReference>
<protein>
    <submittedName>
        <fullName evidence="2">dTDP-4-amino-4,6-dideoxy-D-glucose transaminase</fullName>
        <ecNumber evidence="2">2.6.1.33</ecNumber>
    </submittedName>
</protein>
<sequence length="231" mass="25306">MAAIERIAAKHGLPVLYDAAHAFGVTVNGKGVAEFGTASMFSFHATKSFHTIEGGAVACADEAFADKLNHLKNFGIYGEEITQVGGNAKMNEFQAAMGLCNLRYFDREIEKRAKVVARYRENLSTIEGVSLRPVPAGVKSNFAYFPATFEPEAFGCTRDDVAKKLNEYGVFPRKYFYPLTSAFACYKGKYNPNDTPVALRASERVVTLPLYADLALADVDDICEIIASCKK</sequence>
<dbReference type="PANTHER" id="PTHR30244">
    <property type="entry name" value="TRANSAMINASE"/>
    <property type="match status" value="1"/>
</dbReference>
<evidence type="ECO:0000256" key="1">
    <source>
        <dbReference type="ARBA" id="ARBA00022898"/>
    </source>
</evidence>
<dbReference type="Pfam" id="PF01041">
    <property type="entry name" value="DegT_DnrJ_EryC1"/>
    <property type="match status" value="1"/>
</dbReference>
<keyword evidence="2" id="KW-0032">Aminotransferase</keyword>
<dbReference type="InterPro" id="IPR000653">
    <property type="entry name" value="DegT/StrS_aminotransferase"/>
</dbReference>
<proteinExistence type="predicted"/>